<evidence type="ECO:0000313" key="1">
    <source>
        <dbReference type="EMBL" id="JAE24008.1"/>
    </source>
</evidence>
<accession>A0A0A9GTW8</accession>
<name>A0A0A9GTW8_ARUDO</name>
<dbReference type="AlphaFoldDB" id="A0A0A9GTW8"/>
<reference evidence="1" key="1">
    <citation type="submission" date="2014-09" db="EMBL/GenBank/DDBJ databases">
        <authorList>
            <person name="Magalhaes I.L.F."/>
            <person name="Oliveira U."/>
            <person name="Santos F.R."/>
            <person name="Vidigal T.H.D.A."/>
            <person name="Brescovit A.D."/>
            <person name="Santos A.J."/>
        </authorList>
    </citation>
    <scope>NUCLEOTIDE SEQUENCE</scope>
    <source>
        <tissue evidence="1">Shoot tissue taken approximately 20 cm above the soil surface</tissue>
    </source>
</reference>
<protein>
    <submittedName>
        <fullName evidence="1">Uncharacterized protein</fullName>
    </submittedName>
</protein>
<organism evidence="1">
    <name type="scientific">Arundo donax</name>
    <name type="common">Giant reed</name>
    <name type="synonym">Donax arundinaceus</name>
    <dbReference type="NCBI Taxonomy" id="35708"/>
    <lineage>
        <taxon>Eukaryota</taxon>
        <taxon>Viridiplantae</taxon>
        <taxon>Streptophyta</taxon>
        <taxon>Embryophyta</taxon>
        <taxon>Tracheophyta</taxon>
        <taxon>Spermatophyta</taxon>
        <taxon>Magnoliopsida</taxon>
        <taxon>Liliopsida</taxon>
        <taxon>Poales</taxon>
        <taxon>Poaceae</taxon>
        <taxon>PACMAD clade</taxon>
        <taxon>Arundinoideae</taxon>
        <taxon>Arundineae</taxon>
        <taxon>Arundo</taxon>
    </lineage>
</organism>
<proteinExistence type="predicted"/>
<reference evidence="1" key="2">
    <citation type="journal article" date="2015" name="Data Brief">
        <title>Shoot transcriptome of the giant reed, Arundo donax.</title>
        <authorList>
            <person name="Barrero R.A."/>
            <person name="Guerrero F.D."/>
            <person name="Moolhuijzen P."/>
            <person name="Goolsby J.A."/>
            <person name="Tidwell J."/>
            <person name="Bellgard S.E."/>
            <person name="Bellgard M.I."/>
        </authorList>
    </citation>
    <scope>NUCLEOTIDE SEQUENCE</scope>
    <source>
        <tissue evidence="1">Shoot tissue taken approximately 20 cm above the soil surface</tissue>
    </source>
</reference>
<dbReference type="EMBL" id="GBRH01173888">
    <property type="protein sequence ID" value="JAE24008.1"/>
    <property type="molecule type" value="Transcribed_RNA"/>
</dbReference>
<sequence>MCRCRVKFSRWLDFRVDISVRIST</sequence>